<name>A0A329MTD0_9BACL</name>
<dbReference type="OrthoDB" id="2381902at2"/>
<organism evidence="1 2">
    <name type="scientific">Paenibacillus contaminans</name>
    <dbReference type="NCBI Taxonomy" id="450362"/>
    <lineage>
        <taxon>Bacteria</taxon>
        <taxon>Bacillati</taxon>
        <taxon>Bacillota</taxon>
        <taxon>Bacilli</taxon>
        <taxon>Bacillales</taxon>
        <taxon>Paenibacillaceae</taxon>
        <taxon>Paenibacillus</taxon>
    </lineage>
</organism>
<dbReference type="InterPro" id="IPR021415">
    <property type="entry name" value="SAV0927-like"/>
</dbReference>
<dbReference type="Pfam" id="PF11256">
    <property type="entry name" value="SAV0927-like"/>
    <property type="match status" value="1"/>
</dbReference>
<comment type="caution">
    <text evidence="1">The sequence shown here is derived from an EMBL/GenBank/DDBJ whole genome shotgun (WGS) entry which is preliminary data.</text>
</comment>
<reference evidence="1 2" key="1">
    <citation type="journal article" date="2009" name="Int. J. Syst. Evol. Microbiol.">
        <title>Paenibacillus contaminans sp. nov., isolated from a contaminated laboratory plate.</title>
        <authorList>
            <person name="Chou J.H."/>
            <person name="Lee J.H."/>
            <person name="Lin M.C."/>
            <person name="Chang P.S."/>
            <person name="Arun A.B."/>
            <person name="Young C.C."/>
            <person name="Chen W.M."/>
        </authorList>
    </citation>
    <scope>NUCLEOTIDE SEQUENCE [LARGE SCALE GENOMIC DNA]</scope>
    <source>
        <strain evidence="1 2">CKOBP-6</strain>
    </source>
</reference>
<evidence type="ECO:0000313" key="2">
    <source>
        <dbReference type="Proteomes" id="UP000250369"/>
    </source>
</evidence>
<proteinExistence type="predicted"/>
<sequence>MNVNEFDFLYDTSEETKTRFVSFIGDSMKRFDLAITSSNRFYGKMLVTDIQMGKTAIIGPDDLAAEGYLEYVFKLTEEEAVELTSFLEQVVGTVNFTDI</sequence>
<accession>A0A329MTD0</accession>
<dbReference type="EMBL" id="QMFB01000002">
    <property type="protein sequence ID" value="RAV22636.1"/>
    <property type="molecule type" value="Genomic_DNA"/>
</dbReference>
<dbReference type="RefSeq" id="WP_113030042.1">
    <property type="nucleotide sequence ID" value="NZ_QMFB01000002.1"/>
</dbReference>
<dbReference type="AlphaFoldDB" id="A0A329MTD0"/>
<dbReference type="Proteomes" id="UP000250369">
    <property type="component" value="Unassembled WGS sequence"/>
</dbReference>
<keyword evidence="2" id="KW-1185">Reference proteome</keyword>
<gene>
    <name evidence="1" type="ORF">DQG23_06515</name>
</gene>
<protein>
    <submittedName>
        <fullName evidence="1">Cytosolic protein</fullName>
    </submittedName>
</protein>
<evidence type="ECO:0000313" key="1">
    <source>
        <dbReference type="EMBL" id="RAV22636.1"/>
    </source>
</evidence>